<protein>
    <submittedName>
        <fullName evidence="1">Uncharacterized protein</fullName>
    </submittedName>
</protein>
<comment type="caution">
    <text evidence="1">The sequence shown here is derived from an EMBL/GenBank/DDBJ whole genome shotgun (WGS) entry which is preliminary data.</text>
</comment>
<evidence type="ECO:0000313" key="2">
    <source>
        <dbReference type="Proteomes" id="UP001062846"/>
    </source>
</evidence>
<evidence type="ECO:0000313" key="1">
    <source>
        <dbReference type="EMBL" id="KAI8547305.1"/>
    </source>
</evidence>
<proteinExistence type="predicted"/>
<gene>
    <name evidence="1" type="ORF">RHMOL_Rhmol07G0184700</name>
</gene>
<keyword evidence="2" id="KW-1185">Reference proteome</keyword>
<organism evidence="1 2">
    <name type="scientific">Rhododendron molle</name>
    <name type="common">Chinese azalea</name>
    <name type="synonym">Azalea mollis</name>
    <dbReference type="NCBI Taxonomy" id="49168"/>
    <lineage>
        <taxon>Eukaryota</taxon>
        <taxon>Viridiplantae</taxon>
        <taxon>Streptophyta</taxon>
        <taxon>Embryophyta</taxon>
        <taxon>Tracheophyta</taxon>
        <taxon>Spermatophyta</taxon>
        <taxon>Magnoliopsida</taxon>
        <taxon>eudicotyledons</taxon>
        <taxon>Gunneridae</taxon>
        <taxon>Pentapetalae</taxon>
        <taxon>asterids</taxon>
        <taxon>Ericales</taxon>
        <taxon>Ericaceae</taxon>
        <taxon>Ericoideae</taxon>
        <taxon>Rhodoreae</taxon>
        <taxon>Rhododendron</taxon>
    </lineage>
</organism>
<reference evidence="1" key="1">
    <citation type="submission" date="2022-02" db="EMBL/GenBank/DDBJ databases">
        <title>Plant Genome Project.</title>
        <authorList>
            <person name="Zhang R.-G."/>
        </authorList>
    </citation>
    <scope>NUCLEOTIDE SEQUENCE</scope>
    <source>
        <strain evidence="1">AT1</strain>
    </source>
</reference>
<dbReference type="EMBL" id="CM046394">
    <property type="protein sequence ID" value="KAI8547305.1"/>
    <property type="molecule type" value="Genomic_DNA"/>
</dbReference>
<name>A0ACC0N2B5_RHOML</name>
<sequence>MIISFILADYGLVHFNFLGQAFVILKTRGAAERIITKLDDRCYMEDFPKIALSYLYWSSTAIVSTSMLSVNQILKLADSIYTWWKLHQSPKKGQQLALLTTPPVVRPQLCLPQV</sequence>
<dbReference type="Proteomes" id="UP001062846">
    <property type="component" value="Chromosome 7"/>
</dbReference>
<accession>A0ACC0N2B5</accession>